<evidence type="ECO:0000259" key="2">
    <source>
        <dbReference type="Pfam" id="PF02525"/>
    </source>
</evidence>
<dbReference type="Pfam" id="PF02525">
    <property type="entry name" value="Flavodoxin_2"/>
    <property type="match status" value="1"/>
</dbReference>
<dbReference type="Gene3D" id="3.40.50.360">
    <property type="match status" value="1"/>
</dbReference>
<dbReference type="PANTHER" id="PTHR47307:SF1">
    <property type="entry name" value="GLUTATHIONE-REGULATED POTASSIUM-EFFLUX SYSTEM ANCILLARY PROTEIN KEFG"/>
    <property type="match status" value="1"/>
</dbReference>
<gene>
    <name evidence="3" type="ORF">FUA23_04765</name>
</gene>
<dbReference type="InterPro" id="IPR003680">
    <property type="entry name" value="Flavodoxin_fold"/>
</dbReference>
<feature type="domain" description="Flavodoxin-like fold" evidence="2">
    <location>
        <begin position="2"/>
        <end position="169"/>
    </location>
</feature>
<evidence type="ECO:0000256" key="1">
    <source>
        <dbReference type="ARBA" id="ARBA00023002"/>
    </source>
</evidence>
<proteinExistence type="predicted"/>
<dbReference type="OrthoDB" id="652200at2"/>
<dbReference type="InterPro" id="IPR046980">
    <property type="entry name" value="KefG/KefF"/>
</dbReference>
<evidence type="ECO:0000313" key="4">
    <source>
        <dbReference type="Proteomes" id="UP000321907"/>
    </source>
</evidence>
<dbReference type="InterPro" id="IPR029039">
    <property type="entry name" value="Flavoprotein-like_sf"/>
</dbReference>
<sequence>MKRILILFAHPKFEQSRANRMLVNKIQGDSTLTFHDLYERYPHFHIDVNFEKELLLEHDVVIWHHPLYWYSCPPLMKQWIDMVLEYGWAYGPGGDALQSKKCLQVITTGGTKKVYCSEGKNVYSVNQFLRPFEQTARLCGMQYLPPYAVMGTHSLSEIELESHADQYLQIIDCLKNGQPVANLSECVFQDDIPQFNSNTLS</sequence>
<evidence type="ECO:0000313" key="3">
    <source>
        <dbReference type="EMBL" id="TXF90755.1"/>
    </source>
</evidence>
<keyword evidence="1" id="KW-0560">Oxidoreductase</keyword>
<dbReference type="GO" id="GO:0003955">
    <property type="term" value="F:NAD(P)H dehydrogenase (quinone) activity"/>
    <property type="evidence" value="ECO:0007669"/>
    <property type="project" value="TreeGrafter"/>
</dbReference>
<dbReference type="GO" id="GO:0009055">
    <property type="term" value="F:electron transfer activity"/>
    <property type="evidence" value="ECO:0007669"/>
    <property type="project" value="TreeGrafter"/>
</dbReference>
<name>A0A5C7FHZ1_9BACT</name>
<dbReference type="GO" id="GO:0010181">
    <property type="term" value="F:FMN binding"/>
    <property type="evidence" value="ECO:0007669"/>
    <property type="project" value="TreeGrafter"/>
</dbReference>
<organism evidence="3 4">
    <name type="scientific">Neolewinella aurantiaca</name>
    <dbReference type="NCBI Taxonomy" id="2602767"/>
    <lineage>
        <taxon>Bacteria</taxon>
        <taxon>Pseudomonadati</taxon>
        <taxon>Bacteroidota</taxon>
        <taxon>Saprospiria</taxon>
        <taxon>Saprospirales</taxon>
        <taxon>Lewinellaceae</taxon>
        <taxon>Neolewinella</taxon>
    </lineage>
</organism>
<keyword evidence="4" id="KW-1185">Reference proteome</keyword>
<dbReference type="PANTHER" id="PTHR47307">
    <property type="entry name" value="GLUTATHIONE-REGULATED POTASSIUM-EFFLUX SYSTEM ANCILLARY PROTEIN KEFG"/>
    <property type="match status" value="1"/>
</dbReference>
<dbReference type="SUPFAM" id="SSF52218">
    <property type="entry name" value="Flavoproteins"/>
    <property type="match status" value="1"/>
</dbReference>
<reference evidence="3 4" key="1">
    <citation type="submission" date="2019-08" db="EMBL/GenBank/DDBJ databases">
        <title>Lewinella sp. strain SSH13 Genome sequencing and assembly.</title>
        <authorList>
            <person name="Kim I."/>
        </authorList>
    </citation>
    <scope>NUCLEOTIDE SEQUENCE [LARGE SCALE GENOMIC DNA]</scope>
    <source>
        <strain evidence="3 4">SSH13</strain>
    </source>
</reference>
<accession>A0A5C7FHZ1</accession>
<dbReference type="AlphaFoldDB" id="A0A5C7FHZ1"/>
<dbReference type="Proteomes" id="UP000321907">
    <property type="component" value="Unassembled WGS sequence"/>
</dbReference>
<dbReference type="RefSeq" id="WP_147929583.1">
    <property type="nucleotide sequence ID" value="NZ_VOXD01000005.1"/>
</dbReference>
<protein>
    <submittedName>
        <fullName evidence="3">NAD(P)H oxidoreductase</fullName>
    </submittedName>
</protein>
<dbReference type="EMBL" id="VOXD01000005">
    <property type="protein sequence ID" value="TXF90755.1"/>
    <property type="molecule type" value="Genomic_DNA"/>
</dbReference>
<comment type="caution">
    <text evidence="3">The sequence shown here is derived from an EMBL/GenBank/DDBJ whole genome shotgun (WGS) entry which is preliminary data.</text>
</comment>